<comment type="cofactor">
    <cofactor evidence="3">
        <name>Co(2+)</name>
        <dbReference type="ChEBI" id="CHEBI:48828"/>
    </cofactor>
</comment>
<dbReference type="FunFam" id="3.40.50.1970:FF:000007">
    <property type="entry name" value="Pentafunctional AROM polypeptide"/>
    <property type="match status" value="1"/>
</dbReference>
<dbReference type="PANTHER" id="PTHR43622">
    <property type="entry name" value="3-DEHYDROQUINATE SYNTHASE"/>
    <property type="match status" value="1"/>
</dbReference>
<dbReference type="Gene3D" id="1.20.1090.10">
    <property type="entry name" value="Dehydroquinate synthase-like - alpha domain"/>
    <property type="match status" value="1"/>
</dbReference>
<dbReference type="InterPro" id="IPR016037">
    <property type="entry name" value="DHQ_synth_AroB"/>
</dbReference>
<evidence type="ECO:0000256" key="12">
    <source>
        <dbReference type="ARBA" id="ARBA00022723"/>
    </source>
</evidence>
<dbReference type="GO" id="GO:0005737">
    <property type="term" value="C:cytoplasm"/>
    <property type="evidence" value="ECO:0007669"/>
    <property type="project" value="UniProtKB-SubCell"/>
</dbReference>
<comment type="subcellular location">
    <subcellularLocation>
        <location evidence="5">Cytoplasm</location>
    </subcellularLocation>
</comment>
<dbReference type="InterPro" id="IPR030963">
    <property type="entry name" value="DHQ_synth_fam"/>
</dbReference>
<evidence type="ECO:0000256" key="7">
    <source>
        <dbReference type="ARBA" id="ARBA00005412"/>
    </source>
</evidence>
<evidence type="ECO:0000256" key="8">
    <source>
        <dbReference type="ARBA" id="ARBA00013031"/>
    </source>
</evidence>
<keyword evidence="12" id="KW-0479">Metal-binding</keyword>
<keyword evidence="23" id="KW-1185">Reference proteome</keyword>
<comment type="catalytic activity">
    <reaction evidence="1">
        <text>7-phospho-2-dehydro-3-deoxy-D-arabino-heptonate = 3-dehydroquinate + phosphate</text>
        <dbReference type="Rhea" id="RHEA:21968"/>
        <dbReference type="ChEBI" id="CHEBI:32364"/>
        <dbReference type="ChEBI" id="CHEBI:43474"/>
        <dbReference type="ChEBI" id="CHEBI:58394"/>
        <dbReference type="EC" id="4.2.3.4"/>
    </reaction>
</comment>
<keyword evidence="11" id="KW-0028">Amino-acid biosynthesis</keyword>
<evidence type="ECO:0000256" key="13">
    <source>
        <dbReference type="ARBA" id="ARBA00022741"/>
    </source>
</evidence>
<evidence type="ECO:0000313" key="22">
    <source>
        <dbReference type="EMBL" id="OZS79389.1"/>
    </source>
</evidence>
<dbReference type="PANTHER" id="PTHR43622:SF7">
    <property type="entry name" value="3-DEHYDROQUINATE SYNTHASE, CHLOROPLASTIC"/>
    <property type="match status" value="1"/>
</dbReference>
<dbReference type="CDD" id="cd08195">
    <property type="entry name" value="DHQS"/>
    <property type="match status" value="1"/>
</dbReference>
<feature type="domain" description="3-dehydroquinate synthase N-terminal" evidence="20">
    <location>
        <begin position="63"/>
        <end position="173"/>
    </location>
</feature>
<dbReference type="OrthoDB" id="9806583at2"/>
<keyword evidence="14" id="KW-0862">Zinc</keyword>
<dbReference type="InterPro" id="IPR056179">
    <property type="entry name" value="DHQS_C"/>
</dbReference>
<evidence type="ECO:0000256" key="4">
    <source>
        <dbReference type="ARBA" id="ARBA00001947"/>
    </source>
</evidence>
<comment type="similarity">
    <text evidence="7">Belongs to the sugar phosphate cyclases superfamily. Dehydroquinate synthase family.</text>
</comment>
<dbReference type="Proteomes" id="UP000217065">
    <property type="component" value="Unassembled WGS sequence"/>
</dbReference>
<evidence type="ECO:0000256" key="15">
    <source>
        <dbReference type="ARBA" id="ARBA00023027"/>
    </source>
</evidence>
<evidence type="ECO:0000256" key="3">
    <source>
        <dbReference type="ARBA" id="ARBA00001941"/>
    </source>
</evidence>
<evidence type="ECO:0000256" key="16">
    <source>
        <dbReference type="ARBA" id="ARBA00023141"/>
    </source>
</evidence>
<dbReference type="EC" id="4.2.3.4" evidence="8 19"/>
<evidence type="ECO:0000256" key="2">
    <source>
        <dbReference type="ARBA" id="ARBA00001911"/>
    </source>
</evidence>
<feature type="domain" description="3-dehydroquinate synthase C-terminal" evidence="21">
    <location>
        <begin position="175"/>
        <end position="313"/>
    </location>
</feature>
<evidence type="ECO:0000256" key="6">
    <source>
        <dbReference type="ARBA" id="ARBA00004661"/>
    </source>
</evidence>
<evidence type="ECO:0000259" key="20">
    <source>
        <dbReference type="Pfam" id="PF01761"/>
    </source>
</evidence>
<dbReference type="GO" id="GO:0009073">
    <property type="term" value="P:aromatic amino acid family biosynthetic process"/>
    <property type="evidence" value="ECO:0007669"/>
    <property type="project" value="UniProtKB-KW"/>
</dbReference>
<name>A0A264W752_9BACL</name>
<dbReference type="GO" id="GO:0009423">
    <property type="term" value="P:chorismate biosynthetic process"/>
    <property type="evidence" value="ECO:0007669"/>
    <property type="project" value="UniProtKB-UniRule"/>
</dbReference>
<evidence type="ECO:0000256" key="19">
    <source>
        <dbReference type="NCBIfam" id="TIGR01357"/>
    </source>
</evidence>
<keyword evidence="13" id="KW-0547">Nucleotide-binding</keyword>
<dbReference type="InterPro" id="IPR030960">
    <property type="entry name" value="DHQS/DOIS_N"/>
</dbReference>
<keyword evidence="15" id="KW-0520">NAD</keyword>
<protein>
    <recommendedName>
        <fullName evidence="9 19">3-dehydroquinate synthase</fullName>
        <ecNumber evidence="8 19">4.2.3.4</ecNumber>
    </recommendedName>
</protein>
<proteinExistence type="inferred from homology"/>
<dbReference type="EMBL" id="NOKQ01000134">
    <property type="protein sequence ID" value="OZS79389.1"/>
    <property type="molecule type" value="Genomic_DNA"/>
</dbReference>
<dbReference type="GO" id="GO:0000166">
    <property type="term" value="F:nucleotide binding"/>
    <property type="evidence" value="ECO:0007669"/>
    <property type="project" value="UniProtKB-KW"/>
</dbReference>
<comment type="cofactor">
    <cofactor evidence="4">
        <name>Zn(2+)</name>
        <dbReference type="ChEBI" id="CHEBI:29105"/>
    </cofactor>
</comment>
<dbReference type="InterPro" id="IPR050071">
    <property type="entry name" value="Dehydroquinate_synthase"/>
</dbReference>
<sequence length="355" mass="39799">MELTIQSKDRSYPVILKMQAIRQLEKVLPDNADRIIVFADQHVWNLHGNYFQQQVSFNFDKYLLKSGEATKTLAEYDRALAYLLENKASRKTVLIAFGGGAAGDFTGFVAATYMRGISFIQLPTTILAHDSAVGGKTGVNHALGKNMVGAFHQPLAVIFDTHFLQTLPDSEIRSGYTELIKHAFLSDAVWAQELLQLKSMDQVKALEWQEQLAKGIAVKAAIVEKDEFETYERKFLNLGHTYGHGIEALAGYGRLKHGEAVALGLVITFLLSEQPDLAKTWLRQMIALGYPTSEVLSFPFESIMEFIRKDKKNTATELQFVVVSEISKPTLATVTEEQVHYAHTQLCAWLKEDQL</sequence>
<organism evidence="22 23">
    <name type="scientific">Tetzosporium hominis</name>
    <dbReference type="NCBI Taxonomy" id="2020506"/>
    <lineage>
        <taxon>Bacteria</taxon>
        <taxon>Bacillati</taxon>
        <taxon>Bacillota</taxon>
        <taxon>Bacilli</taxon>
        <taxon>Bacillales</taxon>
        <taxon>Caryophanaceae</taxon>
        <taxon>Tetzosporium</taxon>
    </lineage>
</organism>
<comment type="caution">
    <text evidence="22">The sequence shown here is derived from an EMBL/GenBank/DDBJ whole genome shotgun (WGS) entry which is preliminary data.</text>
</comment>
<dbReference type="NCBIfam" id="TIGR01357">
    <property type="entry name" value="aroB"/>
    <property type="match status" value="1"/>
</dbReference>
<evidence type="ECO:0000259" key="21">
    <source>
        <dbReference type="Pfam" id="PF24621"/>
    </source>
</evidence>
<gene>
    <name evidence="22" type="ORF">CF394_02915</name>
</gene>
<accession>A0A264W752</accession>
<evidence type="ECO:0000256" key="14">
    <source>
        <dbReference type="ARBA" id="ARBA00022833"/>
    </source>
</evidence>
<dbReference type="Pfam" id="PF24621">
    <property type="entry name" value="DHQS_C"/>
    <property type="match status" value="1"/>
</dbReference>
<evidence type="ECO:0000256" key="11">
    <source>
        <dbReference type="ARBA" id="ARBA00022605"/>
    </source>
</evidence>
<evidence type="ECO:0000256" key="1">
    <source>
        <dbReference type="ARBA" id="ARBA00001393"/>
    </source>
</evidence>
<dbReference type="SUPFAM" id="SSF56796">
    <property type="entry name" value="Dehydroquinate synthase-like"/>
    <property type="match status" value="1"/>
</dbReference>
<comment type="pathway">
    <text evidence="6">Metabolic intermediate biosynthesis; chorismate biosynthesis; chorismate from D-erythrose 4-phosphate and phosphoenolpyruvate: step 2/7.</text>
</comment>
<keyword evidence="10" id="KW-0963">Cytoplasm</keyword>
<dbReference type="PIRSF" id="PIRSF001455">
    <property type="entry name" value="DHQ_synth"/>
    <property type="match status" value="1"/>
</dbReference>
<reference evidence="22 23" key="1">
    <citation type="submission" date="2017-07" db="EMBL/GenBank/DDBJ databases">
        <title>Tetzosporium hominis gen.nov. sp.nov.</title>
        <authorList>
            <person name="Tetz G."/>
            <person name="Tetz V."/>
        </authorList>
    </citation>
    <scope>NUCLEOTIDE SEQUENCE [LARGE SCALE GENOMIC DNA]</scope>
    <source>
        <strain evidence="22 23">VT-49</strain>
    </source>
</reference>
<evidence type="ECO:0000256" key="17">
    <source>
        <dbReference type="ARBA" id="ARBA00023239"/>
    </source>
</evidence>
<keyword evidence="18" id="KW-0170">Cobalt</keyword>
<evidence type="ECO:0000313" key="23">
    <source>
        <dbReference type="Proteomes" id="UP000217065"/>
    </source>
</evidence>
<evidence type="ECO:0000256" key="10">
    <source>
        <dbReference type="ARBA" id="ARBA00022490"/>
    </source>
</evidence>
<evidence type="ECO:0000256" key="18">
    <source>
        <dbReference type="ARBA" id="ARBA00023285"/>
    </source>
</evidence>
<dbReference type="GO" id="GO:0046872">
    <property type="term" value="F:metal ion binding"/>
    <property type="evidence" value="ECO:0007669"/>
    <property type="project" value="UniProtKB-KW"/>
</dbReference>
<dbReference type="Pfam" id="PF01761">
    <property type="entry name" value="DHQ_synthase"/>
    <property type="match status" value="1"/>
</dbReference>
<dbReference type="Gene3D" id="3.40.50.1970">
    <property type="match status" value="1"/>
</dbReference>
<dbReference type="RefSeq" id="WP_094941770.1">
    <property type="nucleotide sequence ID" value="NZ_NOKQ01000134.1"/>
</dbReference>
<keyword evidence="16" id="KW-0057">Aromatic amino acid biosynthesis</keyword>
<dbReference type="AlphaFoldDB" id="A0A264W752"/>
<dbReference type="GO" id="GO:0008652">
    <property type="term" value="P:amino acid biosynthetic process"/>
    <property type="evidence" value="ECO:0007669"/>
    <property type="project" value="UniProtKB-KW"/>
</dbReference>
<evidence type="ECO:0000256" key="9">
    <source>
        <dbReference type="ARBA" id="ARBA00017684"/>
    </source>
</evidence>
<evidence type="ECO:0000256" key="5">
    <source>
        <dbReference type="ARBA" id="ARBA00004496"/>
    </source>
</evidence>
<dbReference type="GO" id="GO:0003856">
    <property type="term" value="F:3-dehydroquinate synthase activity"/>
    <property type="evidence" value="ECO:0007669"/>
    <property type="project" value="UniProtKB-UniRule"/>
</dbReference>
<keyword evidence="17" id="KW-0456">Lyase</keyword>
<comment type="cofactor">
    <cofactor evidence="2">
        <name>NAD(+)</name>
        <dbReference type="ChEBI" id="CHEBI:57540"/>
    </cofactor>
</comment>